<proteinExistence type="predicted"/>
<accession>A0A931A6P5</accession>
<organism evidence="2 3">
    <name type="scientific">Nonomuraea cypriaca</name>
    <dbReference type="NCBI Taxonomy" id="1187855"/>
    <lineage>
        <taxon>Bacteria</taxon>
        <taxon>Bacillati</taxon>
        <taxon>Actinomycetota</taxon>
        <taxon>Actinomycetes</taxon>
        <taxon>Streptosporangiales</taxon>
        <taxon>Streptosporangiaceae</taxon>
        <taxon>Nonomuraea</taxon>
    </lineage>
</organism>
<sequence length="169" mass="17901">MSDIWNTRPETERDIPAIREVNLAAFPTPMEADLVDALRADPAWLPGLSLVAEDAAGEVVGYALLTRCHVGDSPAVALAPCAVLPARQRQGAGSAAIRAGLAAARAMGENLILVLGHPEYYPRFGFARASAYGIRLSFEVPDEAMMALVFDESLPVPSGTVVYPPPFGV</sequence>
<dbReference type="InterPro" id="IPR016181">
    <property type="entry name" value="Acyl_CoA_acyltransferase"/>
</dbReference>
<dbReference type="InterPro" id="IPR000182">
    <property type="entry name" value="GNAT_dom"/>
</dbReference>
<dbReference type="Gene3D" id="3.40.630.30">
    <property type="match status" value="1"/>
</dbReference>
<dbReference type="RefSeq" id="WP_195895142.1">
    <property type="nucleotide sequence ID" value="NZ_JADOGI010000023.1"/>
</dbReference>
<gene>
    <name evidence="2" type="ORF">ITP53_10460</name>
</gene>
<dbReference type="SUPFAM" id="SSF55729">
    <property type="entry name" value="Acyl-CoA N-acyltransferases (Nat)"/>
    <property type="match status" value="1"/>
</dbReference>
<name>A0A931A6P5_9ACTN</name>
<dbReference type="GO" id="GO:0016747">
    <property type="term" value="F:acyltransferase activity, transferring groups other than amino-acyl groups"/>
    <property type="evidence" value="ECO:0007669"/>
    <property type="project" value="InterPro"/>
</dbReference>
<dbReference type="CDD" id="cd04301">
    <property type="entry name" value="NAT_SF"/>
    <property type="match status" value="1"/>
</dbReference>
<dbReference type="PROSITE" id="PS51186">
    <property type="entry name" value="GNAT"/>
    <property type="match status" value="1"/>
</dbReference>
<reference evidence="2" key="1">
    <citation type="submission" date="2020-11" db="EMBL/GenBank/DDBJ databases">
        <title>Whole-genome analyses of Nonomuraea sp. K274.</title>
        <authorList>
            <person name="Veyisoglu A."/>
        </authorList>
    </citation>
    <scope>NUCLEOTIDE SEQUENCE</scope>
    <source>
        <strain evidence="2">K274</strain>
    </source>
</reference>
<evidence type="ECO:0000313" key="3">
    <source>
        <dbReference type="Proteomes" id="UP000605361"/>
    </source>
</evidence>
<dbReference type="AlphaFoldDB" id="A0A931A6P5"/>
<comment type="caution">
    <text evidence="2">The sequence shown here is derived from an EMBL/GenBank/DDBJ whole genome shotgun (WGS) entry which is preliminary data.</text>
</comment>
<feature type="domain" description="N-acetyltransferase" evidence="1">
    <location>
        <begin position="5"/>
        <end position="151"/>
    </location>
</feature>
<evidence type="ECO:0000259" key="1">
    <source>
        <dbReference type="PROSITE" id="PS51186"/>
    </source>
</evidence>
<dbReference type="Pfam" id="PF00583">
    <property type="entry name" value="Acetyltransf_1"/>
    <property type="match status" value="1"/>
</dbReference>
<dbReference type="Proteomes" id="UP000605361">
    <property type="component" value="Unassembled WGS sequence"/>
</dbReference>
<protein>
    <submittedName>
        <fullName evidence="2">N-acetyltransferase</fullName>
    </submittedName>
</protein>
<keyword evidence="3" id="KW-1185">Reference proteome</keyword>
<dbReference type="EMBL" id="JADOGI010000023">
    <property type="protein sequence ID" value="MBF8186163.1"/>
    <property type="molecule type" value="Genomic_DNA"/>
</dbReference>
<evidence type="ECO:0000313" key="2">
    <source>
        <dbReference type="EMBL" id="MBF8186163.1"/>
    </source>
</evidence>